<comment type="pathway">
    <text evidence="1">Amino-acid biosynthesis; L-arginine biosynthesis; N(2)-acetyl-L-ornithine from L-glutamate: step 1/4.</text>
</comment>
<gene>
    <name evidence="10" type="ORF">KP509_20G018200</name>
</gene>
<comment type="caution">
    <text evidence="10">The sequence shown here is derived from an EMBL/GenBank/DDBJ whole genome shotgun (WGS) entry which is preliminary data.</text>
</comment>
<organism evidence="10 11">
    <name type="scientific">Ceratopteris richardii</name>
    <name type="common">Triangle waterfern</name>
    <dbReference type="NCBI Taxonomy" id="49495"/>
    <lineage>
        <taxon>Eukaryota</taxon>
        <taxon>Viridiplantae</taxon>
        <taxon>Streptophyta</taxon>
        <taxon>Embryophyta</taxon>
        <taxon>Tracheophyta</taxon>
        <taxon>Polypodiopsida</taxon>
        <taxon>Polypodiidae</taxon>
        <taxon>Polypodiales</taxon>
        <taxon>Pteridineae</taxon>
        <taxon>Pteridaceae</taxon>
        <taxon>Parkerioideae</taxon>
        <taxon>Ceratopteris</taxon>
    </lineage>
</organism>
<dbReference type="HAMAP" id="MF_01105">
    <property type="entry name" value="N_acetyl_glu_synth"/>
    <property type="match status" value="1"/>
</dbReference>
<accession>A0A8T2SGJ7</accession>
<dbReference type="InterPro" id="IPR033719">
    <property type="entry name" value="NAGS_kin"/>
</dbReference>
<dbReference type="SUPFAM" id="SSF55729">
    <property type="entry name" value="Acyl-CoA N-acyltransferases (Nat)"/>
    <property type="match status" value="1"/>
</dbReference>
<dbReference type="PANTHER" id="PTHR30602:SF12">
    <property type="entry name" value="AMINO-ACID ACETYLTRANSFERASE NAGS1, CHLOROPLASTIC-RELATED"/>
    <property type="match status" value="1"/>
</dbReference>
<dbReference type="OMA" id="RWHEICD"/>
<dbReference type="PROSITE" id="PS51186">
    <property type="entry name" value="GNAT"/>
    <property type="match status" value="1"/>
</dbReference>
<sequence>MKPGWTSPLPRPISKAVLHRGAMIFLSGYKYHKFAGHFLPPCNMSFKGRLAVDRVLNRCLPSAIGISAIVSNDSEPYDSQVSSVPINPRDSQTHFVSWFREAWPYIQGHQGSTFVLVISAEILGSSFLDGICQDLSLLHGLGVKLVIIPSTRIQIDGLLLQRGQSPNYAGSYRITDIAALEASMEVAGRFQLDIEAKLSSQPSIPVLRRHGNKERWHVGIGVASGNFIAAKRRGVVDGVDFGATGEVKRLDVARIRKRLDDNCIVILSNLGYSSSGEVLKCNTYEVATACARELQADKLILLLDGALLDDNDRLIRFMTLQDADELIRKWAAQSETAARYVKSVAGNDYAKSLGLVTVSMNGGASSSTEGDGCDGMDDDSDVHGLAIGVQDRHLSDHGYLSELIAAVFVCRGGVQRVHLLDATIEGALLLELYSRDGVGTMIASDQYEGTRAAEESDLPKIEELLQPLEESGVLIKRSREQLMRDLESFIVVERDACIIACAALFPYYEEKCAEVAAFAVVPECRGSGQGDKLLDYMENKAVSMGLKSLFLLTTRTADWFMRRGFVPCTIDYIPEQRRANINLARGSKYYLKKLETRT</sequence>
<dbReference type="SUPFAM" id="SSF53633">
    <property type="entry name" value="Carbamate kinase-like"/>
    <property type="match status" value="1"/>
</dbReference>
<keyword evidence="11" id="KW-1185">Reference proteome</keyword>
<dbReference type="CDD" id="cd04237">
    <property type="entry name" value="AAK_NAGS-ABP"/>
    <property type="match status" value="1"/>
</dbReference>
<dbReference type="GO" id="GO:0005737">
    <property type="term" value="C:cytoplasm"/>
    <property type="evidence" value="ECO:0007669"/>
    <property type="project" value="InterPro"/>
</dbReference>
<name>A0A8T2SGJ7_CERRI</name>
<dbReference type="InterPro" id="IPR010167">
    <property type="entry name" value="NH2A_AcTrfase"/>
</dbReference>
<dbReference type="OrthoDB" id="438291at2759"/>
<dbReference type="Pfam" id="PF00583">
    <property type="entry name" value="Acetyltransf_1"/>
    <property type="match status" value="1"/>
</dbReference>
<evidence type="ECO:0000256" key="5">
    <source>
        <dbReference type="ARBA" id="ARBA00022605"/>
    </source>
</evidence>
<evidence type="ECO:0000256" key="2">
    <source>
        <dbReference type="ARBA" id="ARBA00009145"/>
    </source>
</evidence>
<feature type="domain" description="N-acetyltransferase" evidence="9">
    <location>
        <begin position="448"/>
        <end position="595"/>
    </location>
</feature>
<dbReference type="EC" id="2.3.1.1" evidence="3"/>
<reference evidence="10" key="1">
    <citation type="submission" date="2021-08" db="EMBL/GenBank/DDBJ databases">
        <title>WGS assembly of Ceratopteris richardii.</title>
        <authorList>
            <person name="Marchant D.B."/>
            <person name="Chen G."/>
            <person name="Jenkins J."/>
            <person name="Shu S."/>
            <person name="Leebens-Mack J."/>
            <person name="Grimwood J."/>
            <person name="Schmutz J."/>
            <person name="Soltis P."/>
            <person name="Soltis D."/>
            <person name="Chen Z.-H."/>
        </authorList>
    </citation>
    <scope>NUCLEOTIDE SEQUENCE</scope>
    <source>
        <strain evidence="10">Whitten #5841</strain>
        <tissue evidence="10">Leaf</tissue>
    </source>
</reference>
<evidence type="ECO:0000256" key="4">
    <source>
        <dbReference type="ARBA" id="ARBA00022571"/>
    </source>
</evidence>
<keyword evidence="7" id="KW-0012">Acyltransferase</keyword>
<dbReference type="GO" id="GO:0004042">
    <property type="term" value="F:L-glutamate N-acetyltransferase activity"/>
    <property type="evidence" value="ECO:0007669"/>
    <property type="project" value="InterPro"/>
</dbReference>
<dbReference type="AlphaFoldDB" id="A0A8T2SGJ7"/>
<evidence type="ECO:0000256" key="7">
    <source>
        <dbReference type="ARBA" id="ARBA00023315"/>
    </source>
</evidence>
<dbReference type="GO" id="GO:0006526">
    <property type="term" value="P:L-arginine biosynthetic process"/>
    <property type="evidence" value="ECO:0007669"/>
    <property type="project" value="UniProtKB-KW"/>
</dbReference>
<evidence type="ECO:0000256" key="8">
    <source>
        <dbReference type="ARBA" id="ARBA00048372"/>
    </source>
</evidence>
<dbReference type="Gene3D" id="3.40.630.30">
    <property type="match status" value="1"/>
</dbReference>
<dbReference type="InterPro" id="IPR001048">
    <property type="entry name" value="Asp/Glu/Uridylate_kinase"/>
</dbReference>
<dbReference type="Gene3D" id="3.40.1160.10">
    <property type="entry name" value="Acetylglutamate kinase-like"/>
    <property type="match status" value="1"/>
</dbReference>
<dbReference type="InterPro" id="IPR016181">
    <property type="entry name" value="Acyl_CoA_acyltransferase"/>
</dbReference>
<evidence type="ECO:0000313" key="10">
    <source>
        <dbReference type="EMBL" id="KAH7331165.1"/>
    </source>
</evidence>
<keyword evidence="5" id="KW-0028">Amino-acid biosynthesis</keyword>
<dbReference type="EMBL" id="CM035425">
    <property type="protein sequence ID" value="KAH7331165.1"/>
    <property type="molecule type" value="Genomic_DNA"/>
</dbReference>
<protein>
    <recommendedName>
        <fullName evidence="3">amino-acid N-acetyltransferase</fullName>
        <ecNumber evidence="3">2.3.1.1</ecNumber>
    </recommendedName>
</protein>
<comment type="catalytic activity">
    <reaction evidence="8">
        <text>L-glutamate + acetyl-CoA = N-acetyl-L-glutamate + CoA + H(+)</text>
        <dbReference type="Rhea" id="RHEA:24292"/>
        <dbReference type="ChEBI" id="CHEBI:15378"/>
        <dbReference type="ChEBI" id="CHEBI:29985"/>
        <dbReference type="ChEBI" id="CHEBI:44337"/>
        <dbReference type="ChEBI" id="CHEBI:57287"/>
        <dbReference type="ChEBI" id="CHEBI:57288"/>
        <dbReference type="EC" id="2.3.1.1"/>
    </reaction>
</comment>
<dbReference type="Proteomes" id="UP000825935">
    <property type="component" value="Chromosome 20"/>
</dbReference>
<dbReference type="Pfam" id="PF00696">
    <property type="entry name" value="AA_kinase"/>
    <property type="match status" value="1"/>
</dbReference>
<evidence type="ECO:0000256" key="3">
    <source>
        <dbReference type="ARBA" id="ARBA00012697"/>
    </source>
</evidence>
<evidence type="ECO:0000256" key="1">
    <source>
        <dbReference type="ARBA" id="ARBA00004925"/>
    </source>
</evidence>
<dbReference type="NCBIfam" id="TIGR01890">
    <property type="entry name" value="N-Ac-Glu-synth"/>
    <property type="match status" value="1"/>
</dbReference>
<keyword evidence="6" id="KW-0808">Transferase</keyword>
<comment type="similarity">
    <text evidence="2">Belongs to the acetyltransferase family. ArgA subfamily.</text>
</comment>
<evidence type="ECO:0000313" key="11">
    <source>
        <dbReference type="Proteomes" id="UP000825935"/>
    </source>
</evidence>
<dbReference type="CDD" id="cd04301">
    <property type="entry name" value="NAT_SF"/>
    <property type="match status" value="1"/>
</dbReference>
<keyword evidence="4" id="KW-0055">Arginine biosynthesis</keyword>
<dbReference type="PANTHER" id="PTHR30602">
    <property type="entry name" value="AMINO-ACID ACETYLTRANSFERASE"/>
    <property type="match status" value="1"/>
</dbReference>
<evidence type="ECO:0000259" key="9">
    <source>
        <dbReference type="PROSITE" id="PS51186"/>
    </source>
</evidence>
<proteinExistence type="inferred from homology"/>
<dbReference type="InterPro" id="IPR036393">
    <property type="entry name" value="AceGlu_kinase-like_sf"/>
</dbReference>
<evidence type="ECO:0000256" key="6">
    <source>
        <dbReference type="ARBA" id="ARBA00022679"/>
    </source>
</evidence>
<dbReference type="InterPro" id="IPR000182">
    <property type="entry name" value="GNAT_dom"/>
</dbReference>